<dbReference type="SUPFAM" id="SSF53335">
    <property type="entry name" value="S-adenosyl-L-methionine-dependent methyltransferases"/>
    <property type="match status" value="1"/>
</dbReference>
<gene>
    <name evidence="2" type="ORF">B0T16DRAFT_414957</name>
</gene>
<proteinExistence type="inferred from homology"/>
<evidence type="ECO:0000313" key="2">
    <source>
        <dbReference type="EMBL" id="KAK0642926.1"/>
    </source>
</evidence>
<dbReference type="GO" id="GO:0008168">
    <property type="term" value="F:methyltransferase activity"/>
    <property type="evidence" value="ECO:0007669"/>
    <property type="project" value="UniProtKB-KW"/>
</dbReference>
<keyword evidence="3" id="KW-1185">Reference proteome</keyword>
<accession>A0AA39Y0J4</accession>
<dbReference type="EMBL" id="JAULSV010000005">
    <property type="protein sequence ID" value="KAK0642926.1"/>
    <property type="molecule type" value="Genomic_DNA"/>
</dbReference>
<keyword evidence="2" id="KW-0808">Transferase</keyword>
<dbReference type="GO" id="GO:0032259">
    <property type="term" value="P:methylation"/>
    <property type="evidence" value="ECO:0007669"/>
    <property type="project" value="UniProtKB-KW"/>
</dbReference>
<dbReference type="Proteomes" id="UP001174936">
    <property type="component" value="Unassembled WGS sequence"/>
</dbReference>
<reference evidence="2" key="1">
    <citation type="submission" date="2023-06" db="EMBL/GenBank/DDBJ databases">
        <title>Genome-scale phylogeny and comparative genomics of the fungal order Sordariales.</title>
        <authorList>
            <consortium name="Lawrence Berkeley National Laboratory"/>
            <person name="Hensen N."/>
            <person name="Bonometti L."/>
            <person name="Westerberg I."/>
            <person name="Brannstrom I.O."/>
            <person name="Guillou S."/>
            <person name="Cros-Aarteil S."/>
            <person name="Calhoun S."/>
            <person name="Haridas S."/>
            <person name="Kuo A."/>
            <person name="Mondo S."/>
            <person name="Pangilinan J."/>
            <person name="Riley R."/>
            <person name="Labutti K."/>
            <person name="Andreopoulos B."/>
            <person name="Lipzen A."/>
            <person name="Chen C."/>
            <person name="Yanf M."/>
            <person name="Daum C."/>
            <person name="Ng V."/>
            <person name="Clum A."/>
            <person name="Steindorff A."/>
            <person name="Ohm R."/>
            <person name="Martin F."/>
            <person name="Silar P."/>
            <person name="Natvig D."/>
            <person name="Lalanne C."/>
            <person name="Gautier V."/>
            <person name="Ament-Velasquez S.L."/>
            <person name="Kruys A."/>
            <person name="Hutchinson M.I."/>
            <person name="Powell A.J."/>
            <person name="Barry K."/>
            <person name="Miller A.N."/>
            <person name="Grigoriev I.V."/>
            <person name="Debuchy R."/>
            <person name="Gladieux P."/>
            <person name="Thoren M.H."/>
            <person name="Johannesson H."/>
        </authorList>
    </citation>
    <scope>NUCLEOTIDE SEQUENCE</scope>
    <source>
        <strain evidence="2">SMH2532-1</strain>
    </source>
</reference>
<organism evidence="2 3">
    <name type="scientific">Cercophora newfieldiana</name>
    <dbReference type="NCBI Taxonomy" id="92897"/>
    <lineage>
        <taxon>Eukaryota</taxon>
        <taxon>Fungi</taxon>
        <taxon>Dikarya</taxon>
        <taxon>Ascomycota</taxon>
        <taxon>Pezizomycotina</taxon>
        <taxon>Sordariomycetes</taxon>
        <taxon>Sordariomycetidae</taxon>
        <taxon>Sordariales</taxon>
        <taxon>Lasiosphaeriaceae</taxon>
        <taxon>Cercophora</taxon>
    </lineage>
</organism>
<dbReference type="Pfam" id="PF13489">
    <property type="entry name" value="Methyltransf_23"/>
    <property type="match status" value="1"/>
</dbReference>
<dbReference type="CDD" id="cd02440">
    <property type="entry name" value="AdoMet_MTases"/>
    <property type="match status" value="1"/>
</dbReference>
<dbReference type="PANTHER" id="PTHR43591:SF10">
    <property type="entry name" value="ABC TRANSMEMBRANE TYPE-1 DOMAIN-CONTAINING PROTEIN-RELATED"/>
    <property type="match status" value="1"/>
</dbReference>
<dbReference type="Gene3D" id="3.40.50.150">
    <property type="entry name" value="Vaccinia Virus protein VP39"/>
    <property type="match status" value="1"/>
</dbReference>
<name>A0AA39Y0J4_9PEZI</name>
<evidence type="ECO:0000256" key="1">
    <source>
        <dbReference type="ARBA" id="ARBA00038158"/>
    </source>
</evidence>
<comment type="caution">
    <text evidence="2">The sequence shown here is derived from an EMBL/GenBank/DDBJ whole genome shotgun (WGS) entry which is preliminary data.</text>
</comment>
<dbReference type="InterPro" id="IPR029063">
    <property type="entry name" value="SAM-dependent_MTases_sf"/>
</dbReference>
<keyword evidence="2" id="KW-0489">Methyltransferase</keyword>
<dbReference type="PANTHER" id="PTHR43591">
    <property type="entry name" value="METHYLTRANSFERASE"/>
    <property type="match status" value="1"/>
</dbReference>
<dbReference type="AlphaFoldDB" id="A0AA39Y0J4"/>
<sequence>MVRSHAQSRAGDCRAPSQICGAAWSDRTLTRLRMAVFRRLPSYILVIRRRPAVAGLISHLGSPLISRSFLFYLSGPPTIFLLPVASNEIMEEEIEVDSSSDRDSGFEDRISNYTASITASVLAYPVENGRRYHAFRSGLYYLPNDELEQERLDLAHLLMTKGISDKLFLAPIQTDHMHRVLDIGTGTGLWSMSMGDEYPHAEIIGNDLSAIQPPWVPPNVRFMLDDVESEWVYNRPFDFIFCRYMATCISDWPRLVRQAHENLEPGGWAEFQDYDFNFYSRDGSLKQDSNFLKWTHALLDGFRSLPIGKEPCPGPKLHGWLVDAGFENITTRKFSFPLGVWAKDKRLKELGMINLLQFMNGLEAFSLRLLVDHMRMDRDDYNDLLEKVRVDLSNKKIHAQMDFYVTYGQKRRD</sequence>
<protein>
    <submittedName>
        <fullName evidence="2">S-adenosyl-L-methionine-dependent methyltransferase</fullName>
    </submittedName>
</protein>
<evidence type="ECO:0000313" key="3">
    <source>
        <dbReference type="Proteomes" id="UP001174936"/>
    </source>
</evidence>
<comment type="similarity">
    <text evidence="1">Belongs to the methyltransferase superfamily. LaeA methyltransferase family.</text>
</comment>